<dbReference type="GO" id="GO:0006313">
    <property type="term" value="P:DNA transposition"/>
    <property type="evidence" value="ECO:0007669"/>
    <property type="project" value="InterPro"/>
</dbReference>
<dbReference type="Pfam" id="PF13808">
    <property type="entry name" value="DDE_Tnp_1_assoc"/>
    <property type="match status" value="1"/>
</dbReference>
<dbReference type="InterPro" id="IPR032806">
    <property type="entry name" value="YbfD_N"/>
</dbReference>
<dbReference type="GO" id="GO:0003677">
    <property type="term" value="F:DNA binding"/>
    <property type="evidence" value="ECO:0007669"/>
    <property type="project" value="InterPro"/>
</dbReference>
<sequence length="365" mass="42651">MDSCFTESFKDLEDHRRTNKGNFRHSLQEIILLTISAVLCGFETYELIEYFGKKELDWLRKFFPYKYGVPSNDTLGEFFKNINRKNFSKCLVSFLQNLKNFDSELISLDGKTIKGSSDEDGHPLHILTAFCQKNKMSLGEELVYKKKENEIVAIPKLLSILEIKGCVISIDAMGCQKDIVDRIVEEKADYVIQVKDNQRELHQNLKDTFKLEKIDSIFSTEEIGHGRIEIRKYSIISDLSHVSDREKWQTVKSLIRVDTIVCEKKTGKETKSERYYISSLKEDIEKIAEYIRGHWEIESMHWSLDVIFREDNQAKRDNNAIANFNTICKFAMSLLNDEQTYKGSKTKKRAEALYEPEYREKLLKL</sequence>
<name>A0A2T5XRF2_9FLAO</name>
<dbReference type="InterPro" id="IPR002559">
    <property type="entry name" value="Transposase_11"/>
</dbReference>
<feature type="domain" description="H repeat-associated protein N-terminal" evidence="2">
    <location>
        <begin position="7"/>
        <end position="94"/>
    </location>
</feature>
<dbReference type="RefSeq" id="WP_107782985.1">
    <property type="nucleotide sequence ID" value="NZ_QBKG01000038.1"/>
</dbReference>
<dbReference type="GeneID" id="84581726"/>
<dbReference type="NCBIfam" id="NF033564">
    <property type="entry name" value="transpos_ISAs1"/>
    <property type="match status" value="1"/>
</dbReference>
<evidence type="ECO:0000259" key="1">
    <source>
        <dbReference type="Pfam" id="PF01609"/>
    </source>
</evidence>
<feature type="domain" description="Transposase IS4-like" evidence="1">
    <location>
        <begin position="103"/>
        <end position="332"/>
    </location>
</feature>
<dbReference type="InterPro" id="IPR051698">
    <property type="entry name" value="Transposase_11-like"/>
</dbReference>
<evidence type="ECO:0000259" key="2">
    <source>
        <dbReference type="Pfam" id="PF13808"/>
    </source>
</evidence>
<dbReference type="AlphaFoldDB" id="A0A2T5XRF2"/>
<comment type="caution">
    <text evidence="3">The sequence shown here is derived from an EMBL/GenBank/DDBJ whole genome shotgun (WGS) entry which is preliminary data.</text>
</comment>
<dbReference type="Pfam" id="PF01609">
    <property type="entry name" value="DDE_Tnp_1"/>
    <property type="match status" value="1"/>
</dbReference>
<dbReference type="PANTHER" id="PTHR30298">
    <property type="entry name" value="H REPEAT-ASSOCIATED PREDICTED TRANSPOSASE"/>
    <property type="match status" value="1"/>
</dbReference>
<accession>A0A2T5XRF2</accession>
<evidence type="ECO:0000313" key="3">
    <source>
        <dbReference type="EMBL" id="PTW99098.1"/>
    </source>
</evidence>
<dbReference type="GO" id="GO:0004803">
    <property type="term" value="F:transposase activity"/>
    <property type="evidence" value="ECO:0007669"/>
    <property type="project" value="InterPro"/>
</dbReference>
<reference evidence="3 4" key="1">
    <citation type="submission" date="2018-04" db="EMBL/GenBank/DDBJ databases">
        <title>Genomic Encyclopedia of Archaeal and Bacterial Type Strains, Phase II (KMG-II): from individual species to whole genera.</title>
        <authorList>
            <person name="Goeker M."/>
        </authorList>
    </citation>
    <scope>NUCLEOTIDE SEQUENCE [LARGE SCALE GENOMIC DNA]</scope>
    <source>
        <strain evidence="3 4">DSM 22902</strain>
    </source>
</reference>
<dbReference type="EMBL" id="QBKG01000038">
    <property type="protein sequence ID" value="PTW99098.1"/>
    <property type="molecule type" value="Genomic_DNA"/>
</dbReference>
<gene>
    <name evidence="3" type="ORF">C8P65_1381</name>
</gene>
<dbReference type="PANTHER" id="PTHR30298:SF0">
    <property type="entry name" value="PROTEIN YBFL-RELATED"/>
    <property type="match status" value="1"/>
</dbReference>
<dbReference type="Proteomes" id="UP000243985">
    <property type="component" value="Unassembled WGS sequence"/>
</dbReference>
<evidence type="ECO:0000313" key="4">
    <source>
        <dbReference type="Proteomes" id="UP000243985"/>
    </source>
</evidence>
<protein>
    <submittedName>
        <fullName evidence="3">IS4 family transposase</fullName>
    </submittedName>
</protein>
<proteinExistence type="predicted"/>
<dbReference type="InterPro" id="IPR047647">
    <property type="entry name" value="ISAs1_transpos"/>
</dbReference>
<organism evidence="3 4">
    <name type="scientific">Capnocytophaga leadbetteri</name>
    <dbReference type="NCBI Taxonomy" id="327575"/>
    <lineage>
        <taxon>Bacteria</taxon>
        <taxon>Pseudomonadati</taxon>
        <taxon>Bacteroidota</taxon>
        <taxon>Flavobacteriia</taxon>
        <taxon>Flavobacteriales</taxon>
        <taxon>Flavobacteriaceae</taxon>
        <taxon>Capnocytophaga</taxon>
    </lineage>
</organism>